<dbReference type="Proteomes" id="UP001642540">
    <property type="component" value="Unassembled WGS sequence"/>
</dbReference>
<feature type="compositionally biased region" description="Polar residues" evidence="2">
    <location>
        <begin position="284"/>
        <end position="295"/>
    </location>
</feature>
<dbReference type="InterPro" id="IPR044926">
    <property type="entry name" value="RGS_subdomain_2"/>
</dbReference>
<feature type="region of interest" description="Disordered" evidence="2">
    <location>
        <begin position="495"/>
        <end position="526"/>
    </location>
</feature>
<dbReference type="SUPFAM" id="SSF54236">
    <property type="entry name" value="Ubiquitin-like"/>
    <property type="match status" value="2"/>
</dbReference>
<feature type="region of interest" description="Disordered" evidence="2">
    <location>
        <begin position="632"/>
        <end position="717"/>
    </location>
</feature>
<dbReference type="CDD" id="cd06710">
    <property type="entry name" value="PDZ_RGS12-like"/>
    <property type="match status" value="1"/>
</dbReference>
<evidence type="ECO:0000256" key="1">
    <source>
        <dbReference type="ARBA" id="ARBA00022468"/>
    </source>
</evidence>
<evidence type="ECO:0000259" key="4">
    <source>
        <dbReference type="PROSITE" id="PS50132"/>
    </source>
</evidence>
<feature type="region of interest" description="Disordered" evidence="2">
    <location>
        <begin position="1"/>
        <end position="33"/>
    </location>
</feature>
<dbReference type="Pfam" id="PF02196">
    <property type="entry name" value="RBD"/>
    <property type="match status" value="1"/>
</dbReference>
<feature type="compositionally biased region" description="Polar residues" evidence="2">
    <location>
        <begin position="501"/>
        <end position="520"/>
    </location>
</feature>
<dbReference type="InterPro" id="IPR029071">
    <property type="entry name" value="Ubiquitin-like_domsf"/>
</dbReference>
<evidence type="ECO:0000259" key="3">
    <source>
        <dbReference type="PROSITE" id="PS50106"/>
    </source>
</evidence>
<dbReference type="SUPFAM" id="SSF50729">
    <property type="entry name" value="PH domain-like"/>
    <property type="match status" value="1"/>
</dbReference>
<dbReference type="InterPro" id="IPR046995">
    <property type="entry name" value="RGS10/12/14-like"/>
</dbReference>
<feature type="compositionally biased region" description="Pro residues" evidence="2">
    <location>
        <begin position="1"/>
        <end position="10"/>
    </location>
</feature>
<dbReference type="InterPro" id="IPR036034">
    <property type="entry name" value="PDZ_sf"/>
</dbReference>
<dbReference type="Pfam" id="PF00615">
    <property type="entry name" value="RGS"/>
    <property type="match status" value="1"/>
</dbReference>
<dbReference type="Gene3D" id="1.10.167.10">
    <property type="entry name" value="Regulator of G-protein Signalling 4, domain 2"/>
    <property type="match status" value="1"/>
</dbReference>
<feature type="region of interest" description="Disordered" evidence="2">
    <location>
        <begin position="586"/>
        <end position="620"/>
    </location>
</feature>
<evidence type="ECO:0000259" key="5">
    <source>
        <dbReference type="PROSITE" id="PS50898"/>
    </source>
</evidence>
<dbReference type="Pfam" id="PF00640">
    <property type="entry name" value="PID"/>
    <property type="match status" value="1"/>
</dbReference>
<dbReference type="InterPro" id="IPR006020">
    <property type="entry name" value="PTB/PI_dom"/>
</dbReference>
<proteinExistence type="predicted"/>
<feature type="region of interest" description="Disordered" evidence="2">
    <location>
        <begin position="282"/>
        <end position="329"/>
    </location>
</feature>
<dbReference type="SMART" id="SM00315">
    <property type="entry name" value="RGS"/>
    <property type="match status" value="1"/>
</dbReference>
<dbReference type="CDD" id="cd01817">
    <property type="entry name" value="RBD1_RGS12_like"/>
    <property type="match status" value="1"/>
</dbReference>
<dbReference type="InterPro" id="IPR011993">
    <property type="entry name" value="PH-like_dom_sf"/>
</dbReference>
<feature type="compositionally biased region" description="Basic and acidic residues" evidence="2">
    <location>
        <begin position="607"/>
        <end position="620"/>
    </location>
</feature>
<dbReference type="Gene3D" id="3.10.20.90">
    <property type="entry name" value="Phosphatidylinositol 3-kinase Catalytic Subunit, Chain A, domain 1"/>
    <property type="match status" value="2"/>
</dbReference>
<evidence type="ECO:0008006" key="8">
    <source>
        <dbReference type="Google" id="ProtNLM"/>
    </source>
</evidence>
<gene>
    <name evidence="6" type="ORF">ODALV1_LOCUS16673</name>
</gene>
<feature type="domain" description="PDZ" evidence="3">
    <location>
        <begin position="43"/>
        <end position="120"/>
    </location>
</feature>
<feature type="region of interest" description="Disordered" evidence="2">
    <location>
        <begin position="1184"/>
        <end position="1258"/>
    </location>
</feature>
<dbReference type="CDD" id="cd17067">
    <property type="entry name" value="RBD2_RGS12_like"/>
    <property type="match status" value="1"/>
</dbReference>
<dbReference type="Gene3D" id="2.30.42.10">
    <property type="match status" value="1"/>
</dbReference>
<feature type="compositionally biased region" description="Basic residues" evidence="2">
    <location>
        <begin position="13"/>
        <end position="22"/>
    </location>
</feature>
<feature type="domain" description="RGS" evidence="4">
    <location>
        <begin position="782"/>
        <end position="901"/>
    </location>
</feature>
<feature type="compositionally biased region" description="Polar residues" evidence="2">
    <location>
        <begin position="700"/>
        <end position="710"/>
    </location>
</feature>
<dbReference type="Gene3D" id="2.30.29.30">
    <property type="entry name" value="Pleckstrin-homology domain (PH domain)/Phosphotyrosine-binding domain (PTB)"/>
    <property type="match status" value="1"/>
</dbReference>
<accession>A0ABP1QY58</accession>
<dbReference type="InterPro" id="IPR024066">
    <property type="entry name" value="RGS_subdom1/3"/>
</dbReference>
<dbReference type="SMART" id="SM00455">
    <property type="entry name" value="RBD"/>
    <property type="match status" value="2"/>
</dbReference>
<feature type="domain" description="RBD" evidence="5">
    <location>
        <begin position="988"/>
        <end position="1058"/>
    </location>
</feature>
<dbReference type="PROSITE" id="PS50106">
    <property type="entry name" value="PDZ"/>
    <property type="match status" value="1"/>
</dbReference>
<evidence type="ECO:0000256" key="2">
    <source>
        <dbReference type="SAM" id="MobiDB-lite"/>
    </source>
</evidence>
<dbReference type="InterPro" id="IPR036305">
    <property type="entry name" value="RGS_sf"/>
</dbReference>
<dbReference type="SUPFAM" id="SSF50156">
    <property type="entry name" value="PDZ domain-like"/>
    <property type="match status" value="1"/>
</dbReference>
<dbReference type="SMART" id="SM00462">
    <property type="entry name" value="PTB"/>
    <property type="match status" value="1"/>
</dbReference>
<feature type="compositionally biased region" description="Polar residues" evidence="2">
    <location>
        <begin position="316"/>
        <end position="329"/>
    </location>
</feature>
<dbReference type="SMART" id="SM00228">
    <property type="entry name" value="PDZ"/>
    <property type="match status" value="1"/>
</dbReference>
<comment type="caution">
    <text evidence="6">The sequence shown here is derived from an EMBL/GenBank/DDBJ whole genome shotgun (WGS) entry which is preliminary data.</text>
</comment>
<keyword evidence="1" id="KW-0343">GTPase activation</keyword>
<feature type="region of interest" description="Disordered" evidence="2">
    <location>
        <begin position="157"/>
        <end position="239"/>
    </location>
</feature>
<dbReference type="InterPro" id="IPR001478">
    <property type="entry name" value="PDZ"/>
</dbReference>
<protein>
    <recommendedName>
        <fullName evidence="8">Regulator of G-protein signaling loco</fullName>
    </recommendedName>
</protein>
<dbReference type="PANTHER" id="PTHR45945:SF3">
    <property type="entry name" value="REGULATOR OF G-PROTEIN SIGNALING LOCO"/>
    <property type="match status" value="1"/>
</dbReference>
<dbReference type="PANTHER" id="PTHR45945">
    <property type="entry name" value="REGULATOR OF G-PROTEIN SIGNALING LOCO"/>
    <property type="match status" value="1"/>
</dbReference>
<dbReference type="InterPro" id="IPR003116">
    <property type="entry name" value="RBD_dom"/>
</dbReference>
<dbReference type="PROSITE" id="PS50132">
    <property type="entry name" value="RGS"/>
    <property type="match status" value="1"/>
</dbReference>
<dbReference type="InterPro" id="IPR016137">
    <property type="entry name" value="RGS"/>
</dbReference>
<sequence>MDIPSSPSPVPHHGMRRRKKRSTPTNSVPGSSLTGLNRGSIRIVELIRGSLGYGFTISGQKPCLLRCIVEGSPADRAGLRPGNCLVGVNGKDVSHLAHDDVVSIIGSCTGLLRLHVADSYFSESSDDECFQVKHVQQGRPKYPHRPRPVKTVTTSKKLPTYTKMPSMDIASEEKLPIKSIQCPKSPESRHRSSSPSARRASWDPLMPSPRRVPRPPYLCDEESPIPAIPPRSQNVPSTYQKTVNPNVEIIRVFGHLESPSGSSCSSSSKLAPITKLVTAPMFSPASTSNDRFNTHSSSGSSSRRETVNIRKPGNHSVRQNPDPSETSESNYQAVVGYIGSVEIPEVHENKRLQAISACVKKLRQEKRVRSIVLLRIQPNGISLFSSNQNVQNGPPLAFYSSSIIAFCGAYGDDRRFFGLVTSTGSRKNYSCHVFMVEPKLLSHLEHTRRARCFGIQCTALSVPKSGQVLGLQECAEFPATADSILNSILRLHRSTDEITPRSPSEASTRLESTNSSNSDSGIGFRDDCDRNSAQIYDILEHETNSELKPQCRSPQLRRHTSPNLRNPLLSVGIYGMSPHECVLQMQSRGASKEPGNARIPSTSYQHQHSDMFSHSSFDSDPKSLQEILCTSADRVRGAREMPSTSKSNRHSSRDRLSLEGSSRQPPPPIEVSVLVTPTRGRDKQSSIERITPVVDEDFNKSNPNRASRASMSRHGTRSLENLCFPDDEVPNPLESRNSIGSSTPALNQELKNSSGGVEWEFKVPKPPKPKMEGNRAKKWAESIEKLLSDPGGLQVFTEFLQHEFSAENIHFYTECLMFKEAFPTLTQSQRISTASTIFQKYLQNGATDPVNVDFQARCQCEKALYQPTQDMFDSTLAQVFNLLKFDCYPRFLRSDIYRDYSSGTLALAPLPGEQSDSDQESVKSHKLSLDGRRRSLLPWNIKNRSKKNKTKGDPDGLNSDLSFIQQAALTPSCDGSDQDDGFRRQSYKICRVVLPDNSTTVVPCIPGETLGAVIQKLLKKREFNYSAFEVVSVSSGKAIDVNMQVTDMTAREIKVEPRAFIGIELPHGWKVGVRANPNRKVAEVLKPILSQHSLKLDAVVVYDLETCDILDTKCPMGKVDSHNLLVKSKAEAKLEEITNHIREFGTFDHPFVDDDQISAKTSSSQASSVFRDFLRRSSKKYKRKNKGGCQYNSLEDPGSKDPASDLHGGLRSDIESEPERAPTPLTKLSDEENSLPPQYLASSHPHLSVVKATPESPLSLVPSELNLAENSRNRKPIYISQTTNSKES</sequence>
<feature type="domain" description="RBD" evidence="5">
    <location>
        <begin position="1059"/>
        <end position="1129"/>
    </location>
</feature>
<keyword evidence="7" id="KW-1185">Reference proteome</keyword>
<dbReference type="PROSITE" id="PS50898">
    <property type="entry name" value="RBD"/>
    <property type="match status" value="2"/>
</dbReference>
<name>A0ABP1QY58_9HEXA</name>
<dbReference type="Gene3D" id="1.10.196.10">
    <property type="match status" value="1"/>
</dbReference>
<dbReference type="PRINTS" id="PR01301">
    <property type="entry name" value="RGSPROTEIN"/>
</dbReference>
<feature type="compositionally biased region" description="Basic and acidic residues" evidence="2">
    <location>
        <begin position="1197"/>
        <end position="1220"/>
    </location>
</feature>
<organism evidence="6 7">
    <name type="scientific">Orchesella dallaii</name>
    <dbReference type="NCBI Taxonomy" id="48710"/>
    <lineage>
        <taxon>Eukaryota</taxon>
        <taxon>Metazoa</taxon>
        <taxon>Ecdysozoa</taxon>
        <taxon>Arthropoda</taxon>
        <taxon>Hexapoda</taxon>
        <taxon>Collembola</taxon>
        <taxon>Entomobryomorpha</taxon>
        <taxon>Entomobryoidea</taxon>
        <taxon>Orchesellidae</taxon>
        <taxon>Orchesellinae</taxon>
        <taxon>Orchesella</taxon>
    </lineage>
</organism>
<dbReference type="EMBL" id="CAXLJM020000051">
    <property type="protein sequence ID" value="CAL8114948.1"/>
    <property type="molecule type" value="Genomic_DNA"/>
</dbReference>
<evidence type="ECO:0000313" key="6">
    <source>
        <dbReference type="EMBL" id="CAL8114948.1"/>
    </source>
</evidence>
<dbReference type="Pfam" id="PF00595">
    <property type="entry name" value="PDZ"/>
    <property type="match status" value="1"/>
</dbReference>
<reference evidence="6 7" key="1">
    <citation type="submission" date="2024-08" db="EMBL/GenBank/DDBJ databases">
        <authorList>
            <person name="Cucini C."/>
            <person name="Frati F."/>
        </authorList>
    </citation>
    <scope>NUCLEOTIDE SEQUENCE [LARGE SCALE GENOMIC DNA]</scope>
</reference>
<evidence type="ECO:0000313" key="7">
    <source>
        <dbReference type="Proteomes" id="UP001642540"/>
    </source>
</evidence>
<feature type="compositionally biased region" description="Polar residues" evidence="2">
    <location>
        <begin position="23"/>
        <end position="33"/>
    </location>
</feature>
<dbReference type="SUPFAM" id="SSF48097">
    <property type="entry name" value="Regulator of G-protein signaling, RGS"/>
    <property type="match status" value="1"/>
</dbReference>